<feature type="region of interest" description="Disordered" evidence="1">
    <location>
        <begin position="1"/>
        <end position="41"/>
    </location>
</feature>
<dbReference type="PANTHER" id="PTHR48462">
    <property type="entry name" value="PROTEIN, PUTATIVE-RELATED"/>
    <property type="match status" value="1"/>
</dbReference>
<evidence type="ECO:0000259" key="2">
    <source>
        <dbReference type="Pfam" id="PF00078"/>
    </source>
</evidence>
<dbReference type="Pfam" id="PF00078">
    <property type="entry name" value="RVT_1"/>
    <property type="match status" value="1"/>
</dbReference>
<proteinExistence type="predicted"/>
<dbReference type="EMBL" id="CASHTH010003535">
    <property type="protein sequence ID" value="CAI8046120.1"/>
    <property type="molecule type" value="Genomic_DNA"/>
</dbReference>
<gene>
    <name evidence="3" type="ORF">GBAR_LOCUS25494</name>
</gene>
<evidence type="ECO:0000256" key="1">
    <source>
        <dbReference type="SAM" id="MobiDB-lite"/>
    </source>
</evidence>
<sequence>WSDTTASVRGLSARSVRSKSKPLSAESRRRSNATRARRAVEDGQYRKAIQSLTSMGLALASSDVFNEMLEKHPSVDPPTIPETPPPNPIVVSVEQLVGALRSFPAGSAPGPSGLRANHLKEAVFCPSPNRANHTLLCLSRVVNLLCAGKLPHAVIPHLCGASLLPCLKKGGGLRPIAVGEVLRRLTSKCAARAVLPDALQILSPLQVGVGLPAGCEAILHSVMNIHESPSIPADHRFTLLVDFSNAFNSVDRTALFHEVRTRIPTISSWMECSYGFQPNLLLENQTIPSCCGVQQGDPLGPLGFALVLHPIVEKIRESVPGLLINVWYLDDGTLCGTQQDLAAALAIIEAEGPPRGLFLNRGKSFIHAPDNSSITHPILRGIPTSSDGFTLLGSPVGPTSFCEDIFSKRVSKLVDTLSKLADLEDSQMETALLRSCLALPKVAYVLRTCPPRPHSRGSRVFRPHYA</sequence>
<feature type="domain" description="Reverse transcriptase" evidence="2">
    <location>
        <begin position="168"/>
        <end position="385"/>
    </location>
</feature>
<name>A0AA35XC89_GEOBA</name>
<keyword evidence="4" id="KW-1185">Reference proteome</keyword>
<evidence type="ECO:0000313" key="3">
    <source>
        <dbReference type="EMBL" id="CAI8046120.1"/>
    </source>
</evidence>
<dbReference type="AlphaFoldDB" id="A0AA35XC89"/>
<dbReference type="InterPro" id="IPR000477">
    <property type="entry name" value="RT_dom"/>
</dbReference>
<dbReference type="Proteomes" id="UP001174909">
    <property type="component" value="Unassembled WGS sequence"/>
</dbReference>
<evidence type="ECO:0000313" key="4">
    <source>
        <dbReference type="Proteomes" id="UP001174909"/>
    </source>
</evidence>
<organism evidence="3 4">
    <name type="scientific">Geodia barretti</name>
    <name type="common">Barrett's horny sponge</name>
    <dbReference type="NCBI Taxonomy" id="519541"/>
    <lineage>
        <taxon>Eukaryota</taxon>
        <taxon>Metazoa</taxon>
        <taxon>Porifera</taxon>
        <taxon>Demospongiae</taxon>
        <taxon>Heteroscleromorpha</taxon>
        <taxon>Tetractinellida</taxon>
        <taxon>Astrophorina</taxon>
        <taxon>Geodiidae</taxon>
        <taxon>Geodia</taxon>
    </lineage>
</organism>
<protein>
    <recommendedName>
        <fullName evidence="2">Reverse transcriptase domain-containing protein</fullName>
    </recommendedName>
</protein>
<feature type="non-terminal residue" evidence="3">
    <location>
        <position position="1"/>
    </location>
</feature>
<comment type="caution">
    <text evidence="3">The sequence shown here is derived from an EMBL/GenBank/DDBJ whole genome shotgun (WGS) entry which is preliminary data.</text>
</comment>
<accession>A0AA35XC89</accession>
<dbReference type="PANTHER" id="PTHR48462:SF1">
    <property type="entry name" value="PROTEIN, PUTATIVE-RELATED"/>
    <property type="match status" value="1"/>
</dbReference>
<reference evidence="3" key="1">
    <citation type="submission" date="2023-03" db="EMBL/GenBank/DDBJ databases">
        <authorList>
            <person name="Steffen K."/>
            <person name="Cardenas P."/>
        </authorList>
    </citation>
    <scope>NUCLEOTIDE SEQUENCE</scope>
</reference>